<dbReference type="NCBIfam" id="TIGR00254">
    <property type="entry name" value="GGDEF"/>
    <property type="match status" value="1"/>
</dbReference>
<dbReference type="CDD" id="cd01949">
    <property type="entry name" value="GGDEF"/>
    <property type="match status" value="1"/>
</dbReference>
<dbReference type="Pfam" id="PF05230">
    <property type="entry name" value="MASE2"/>
    <property type="match status" value="1"/>
</dbReference>
<evidence type="ECO:0000259" key="3">
    <source>
        <dbReference type="PROSITE" id="PS50887"/>
    </source>
</evidence>
<comment type="caution">
    <text evidence="4">The sequence shown here is derived from an EMBL/GenBank/DDBJ whole genome shotgun (WGS) entry which is preliminary data.</text>
</comment>
<dbReference type="Gene3D" id="3.20.20.450">
    <property type="entry name" value="EAL domain"/>
    <property type="match status" value="1"/>
</dbReference>
<dbReference type="SUPFAM" id="SSF55073">
    <property type="entry name" value="Nucleotide cyclase"/>
    <property type="match status" value="1"/>
</dbReference>
<name>A0A2T3XP44_9BURK</name>
<feature type="domain" description="EAL" evidence="2">
    <location>
        <begin position="380"/>
        <end position="635"/>
    </location>
</feature>
<dbReference type="InterPro" id="IPR052155">
    <property type="entry name" value="Biofilm_reg_signaling"/>
</dbReference>
<feature type="domain" description="GGDEF" evidence="3">
    <location>
        <begin position="239"/>
        <end position="371"/>
    </location>
</feature>
<keyword evidence="1" id="KW-0472">Membrane</keyword>
<dbReference type="PANTHER" id="PTHR44757:SF2">
    <property type="entry name" value="BIOFILM ARCHITECTURE MAINTENANCE PROTEIN MBAA"/>
    <property type="match status" value="1"/>
</dbReference>
<dbReference type="CDD" id="cd01948">
    <property type="entry name" value="EAL"/>
    <property type="match status" value="1"/>
</dbReference>
<proteinExistence type="predicted"/>
<dbReference type="Pfam" id="PF00563">
    <property type="entry name" value="EAL"/>
    <property type="match status" value="1"/>
</dbReference>
<accession>A0A2T3XP44</accession>
<keyword evidence="1" id="KW-0812">Transmembrane</keyword>
<dbReference type="Pfam" id="PF00990">
    <property type="entry name" value="GGDEF"/>
    <property type="match status" value="1"/>
</dbReference>
<dbReference type="InterPro" id="IPR007894">
    <property type="entry name" value="MASE2"/>
</dbReference>
<evidence type="ECO:0008006" key="6">
    <source>
        <dbReference type="Google" id="ProtNLM"/>
    </source>
</evidence>
<dbReference type="InterPro" id="IPR029787">
    <property type="entry name" value="Nucleotide_cyclase"/>
</dbReference>
<dbReference type="SMART" id="SM00267">
    <property type="entry name" value="GGDEF"/>
    <property type="match status" value="1"/>
</dbReference>
<organism evidence="4 5">
    <name type="scientific">Trinickia symbiotica</name>
    <dbReference type="NCBI Taxonomy" id="863227"/>
    <lineage>
        <taxon>Bacteria</taxon>
        <taxon>Pseudomonadati</taxon>
        <taxon>Pseudomonadota</taxon>
        <taxon>Betaproteobacteria</taxon>
        <taxon>Burkholderiales</taxon>
        <taxon>Burkholderiaceae</taxon>
        <taxon>Trinickia</taxon>
    </lineage>
</organism>
<dbReference type="PROSITE" id="PS50887">
    <property type="entry name" value="GGDEF"/>
    <property type="match status" value="1"/>
</dbReference>
<evidence type="ECO:0000313" key="4">
    <source>
        <dbReference type="EMBL" id="PTB18285.1"/>
    </source>
</evidence>
<evidence type="ECO:0000259" key="2">
    <source>
        <dbReference type="PROSITE" id="PS50883"/>
    </source>
</evidence>
<evidence type="ECO:0000313" key="5">
    <source>
        <dbReference type="Proteomes" id="UP000240638"/>
    </source>
</evidence>
<dbReference type="Gene3D" id="3.30.70.270">
    <property type="match status" value="1"/>
</dbReference>
<reference evidence="4 5" key="1">
    <citation type="submission" date="2018-03" db="EMBL/GenBank/DDBJ databases">
        <title>Whole genome analyses suggest that Burkholderia sensu lato contains two further novel genera in the rhizoxinica-symbiotica group Mycetohabitans gen. nov., and Trinickia gen. nov.: implications for the evolution of diazotrophy and nodulation in the Burkholderiaceae.</title>
        <authorList>
            <person name="Estrada De Los Santos P."/>
            <person name="Palmer M."/>
            <person name="Chavez-Ramirez B."/>
            <person name="Steenkamp E.T."/>
            <person name="Hirsch A.M."/>
            <person name="Manyaka P."/>
            <person name="Maluk M."/>
            <person name="Lafos M."/>
            <person name="Crook M."/>
            <person name="Gross E."/>
            <person name="Simon M.F."/>
            <person name="Bueno Dos Reis Junior F."/>
            <person name="Poole P.S."/>
            <person name="Venter S.N."/>
            <person name="James E.K."/>
        </authorList>
    </citation>
    <scope>NUCLEOTIDE SEQUENCE [LARGE SCALE GENOMIC DNA]</scope>
    <source>
        <strain evidence="4 5">JPY-366</strain>
    </source>
</reference>
<dbReference type="SUPFAM" id="SSF141868">
    <property type="entry name" value="EAL domain-like"/>
    <property type="match status" value="1"/>
</dbReference>
<dbReference type="SMART" id="SM00052">
    <property type="entry name" value="EAL"/>
    <property type="match status" value="1"/>
</dbReference>
<feature type="transmembrane region" description="Helical" evidence="1">
    <location>
        <begin position="138"/>
        <end position="161"/>
    </location>
</feature>
<evidence type="ECO:0000256" key="1">
    <source>
        <dbReference type="SAM" id="Phobius"/>
    </source>
</evidence>
<feature type="transmembrane region" description="Helical" evidence="1">
    <location>
        <begin position="68"/>
        <end position="85"/>
    </location>
</feature>
<dbReference type="EMBL" id="PYUC01000013">
    <property type="protein sequence ID" value="PTB18285.1"/>
    <property type="molecule type" value="Genomic_DNA"/>
</dbReference>
<feature type="transmembrane region" description="Helical" evidence="1">
    <location>
        <begin position="46"/>
        <end position="62"/>
    </location>
</feature>
<sequence>MLADSRDLVYSRQIIRTRRGTSVLTSGRGDAGWTTGLVRRIYQLRVLGYTMGAAPVLLLLRAQRAPAWLFGIVLFVCFAWPHIAYQRVRSGGDAPKREQWNLILDCAFGGWLVAAVHFEPLATVVILLMFALDSMAVGGWPVFLGGMAASVVGVVLGIVGLGMRTDPLSVRIAPAWLPVIFVYPLVYAKVTHDVSVKLLDRSRRLRELSERDTLTGLANRVTVGTRLQALLADPDAVDGRILVFFIDLDGFKTVNDVLGHGIGDQVLVEVARRLSGCARGGDLVARYGGDEFLIVTTGADGAHRRELPDVVLAAMAQPIHAGGHELHIGASIGISVFPVHGSDAEALIRSADMAMYVAKSRGRNCCAYYRAEMSEAADARLKLSSRLRKAIESGALRLHYQPQVDMRDGKLVGVEALVRWRDELYGDVEPALFVPVAEAAGLVSDLGEWVLREACRQSALWRSAGVRPKRLSINLSALQLQRGNIVETFQAIVRETGVDPATIELEVTETALMKQPELAVRRLYDFRRAGVTVAIDDFGIGYSSLNQLRTLPVDRIKIDRAFVEGIGQGSRETGAIATAIVTLAKALGLGVIAEGVETPAQQDFLLALGCFEAQGFLYSKALDAESITRLMREGGPLPNPPLATQGSALIA</sequence>
<dbReference type="InterPro" id="IPR043128">
    <property type="entry name" value="Rev_trsase/Diguanyl_cyclase"/>
</dbReference>
<gene>
    <name evidence="4" type="ORF">C9I57_24250</name>
</gene>
<dbReference type="Proteomes" id="UP000240638">
    <property type="component" value="Unassembled WGS sequence"/>
</dbReference>
<dbReference type="AlphaFoldDB" id="A0A2T3XP44"/>
<dbReference type="InterPro" id="IPR001633">
    <property type="entry name" value="EAL_dom"/>
</dbReference>
<dbReference type="PROSITE" id="PS50883">
    <property type="entry name" value="EAL"/>
    <property type="match status" value="1"/>
</dbReference>
<dbReference type="InterPro" id="IPR035919">
    <property type="entry name" value="EAL_sf"/>
</dbReference>
<feature type="transmembrane region" description="Helical" evidence="1">
    <location>
        <begin position="106"/>
        <end position="132"/>
    </location>
</feature>
<dbReference type="PANTHER" id="PTHR44757">
    <property type="entry name" value="DIGUANYLATE CYCLASE DGCP"/>
    <property type="match status" value="1"/>
</dbReference>
<keyword evidence="1" id="KW-1133">Transmembrane helix</keyword>
<dbReference type="InterPro" id="IPR000160">
    <property type="entry name" value="GGDEF_dom"/>
</dbReference>
<protein>
    <recommendedName>
        <fullName evidence="6">GGDEF-domain containing protein</fullName>
    </recommendedName>
</protein>